<dbReference type="SUPFAM" id="SSF52172">
    <property type="entry name" value="CheY-like"/>
    <property type="match status" value="1"/>
</dbReference>
<dbReference type="PROSITE" id="PS50110">
    <property type="entry name" value="RESPONSE_REGULATORY"/>
    <property type="match status" value="1"/>
</dbReference>
<keyword evidence="5" id="KW-1185">Reference proteome</keyword>
<dbReference type="SMART" id="SM00448">
    <property type="entry name" value="REC"/>
    <property type="match status" value="1"/>
</dbReference>
<dbReference type="GO" id="GO:0000156">
    <property type="term" value="F:phosphorelay response regulator activity"/>
    <property type="evidence" value="ECO:0007669"/>
    <property type="project" value="InterPro"/>
</dbReference>
<name>A0A0E9LQY1_9BACT</name>
<dbReference type="InterPro" id="IPR001789">
    <property type="entry name" value="Sig_transdc_resp-reg_receiver"/>
</dbReference>
<dbReference type="STRING" id="1236989.JCM15548_14495"/>
<dbReference type="Pfam" id="PF04397">
    <property type="entry name" value="LytTR"/>
    <property type="match status" value="1"/>
</dbReference>
<dbReference type="InterPro" id="IPR011006">
    <property type="entry name" value="CheY-like_superfamily"/>
</dbReference>
<feature type="domain" description="Response regulatory" evidence="2">
    <location>
        <begin position="3"/>
        <end position="117"/>
    </location>
</feature>
<dbReference type="EMBL" id="BAZW01000081">
    <property type="protein sequence ID" value="GAO27654.1"/>
    <property type="molecule type" value="Genomic_DNA"/>
</dbReference>
<reference evidence="4 5" key="1">
    <citation type="journal article" date="2015" name="Microbes Environ.">
        <title>Distribution and evolution of nitrogen fixation genes in the phylum bacteroidetes.</title>
        <authorList>
            <person name="Inoue J."/>
            <person name="Oshima K."/>
            <person name="Suda W."/>
            <person name="Sakamoto M."/>
            <person name="Iino T."/>
            <person name="Noda S."/>
            <person name="Hongoh Y."/>
            <person name="Hattori M."/>
            <person name="Ohkuma M."/>
        </authorList>
    </citation>
    <scope>NUCLEOTIDE SEQUENCE [LARGE SCALE GENOMIC DNA]</scope>
    <source>
        <strain evidence="4">JCM 15548</strain>
    </source>
</reference>
<dbReference type="AlphaFoldDB" id="A0A0E9LQY1"/>
<evidence type="ECO:0000313" key="5">
    <source>
        <dbReference type="Proteomes" id="UP000032900"/>
    </source>
</evidence>
<dbReference type="InterPro" id="IPR007492">
    <property type="entry name" value="LytTR_DNA-bd_dom"/>
</dbReference>
<feature type="domain" description="HTH LytTR-type" evidence="3">
    <location>
        <begin position="153"/>
        <end position="261"/>
    </location>
</feature>
<evidence type="ECO:0000313" key="4">
    <source>
        <dbReference type="EMBL" id="GAO27654.1"/>
    </source>
</evidence>
<comment type="caution">
    <text evidence="4">The sequence shown here is derived from an EMBL/GenBank/DDBJ whole genome shotgun (WGS) entry which is preliminary data.</text>
</comment>
<accession>A0A0E9LQY1</accession>
<dbReference type="Pfam" id="PF00072">
    <property type="entry name" value="Response_reg"/>
    <property type="match status" value="1"/>
</dbReference>
<evidence type="ECO:0000259" key="2">
    <source>
        <dbReference type="PROSITE" id="PS50110"/>
    </source>
</evidence>
<dbReference type="SMART" id="SM00850">
    <property type="entry name" value="LytTR"/>
    <property type="match status" value="1"/>
</dbReference>
<feature type="modified residue" description="4-aspartylphosphate" evidence="1">
    <location>
        <position position="56"/>
    </location>
</feature>
<sequence length="261" mass="30338">MMKAVIVEDEAFLAKMLQKMIAEVQPDCEILTTVNGVAEAVDWFKGHPEPCIVFMDIQLSDGVCFDIFEEVDLSNKGIIFTTAYDEYMQDAFEFNSISYLLKPIRKEALEKSFEKIGKIRGTLDQFSKTGSLDQLSQLMQQFKQLNPRFRERFMIARADGYIQLPVKEVACFYVEEKVVNAYTFDGKVHVVDFSLEKLEEELNTDQFFRANRQFILNMDAIDRLENYFGGKLVVRLKSHFDIERIVVSRSKAGMLKRWLDR</sequence>
<proteinExistence type="predicted"/>
<dbReference type="PROSITE" id="PS50930">
    <property type="entry name" value="HTH_LYTTR"/>
    <property type="match status" value="1"/>
</dbReference>
<dbReference type="InterPro" id="IPR046947">
    <property type="entry name" value="LytR-like"/>
</dbReference>
<evidence type="ECO:0000259" key="3">
    <source>
        <dbReference type="PROSITE" id="PS50930"/>
    </source>
</evidence>
<dbReference type="Proteomes" id="UP000032900">
    <property type="component" value="Unassembled WGS sequence"/>
</dbReference>
<organism evidence="4 5">
    <name type="scientific">Geofilum rubicundum JCM 15548</name>
    <dbReference type="NCBI Taxonomy" id="1236989"/>
    <lineage>
        <taxon>Bacteria</taxon>
        <taxon>Pseudomonadati</taxon>
        <taxon>Bacteroidota</taxon>
        <taxon>Bacteroidia</taxon>
        <taxon>Marinilabiliales</taxon>
        <taxon>Marinilabiliaceae</taxon>
        <taxon>Geofilum</taxon>
    </lineage>
</organism>
<protein>
    <submittedName>
        <fullName evidence="4">Two-component system response regulator</fullName>
    </submittedName>
</protein>
<dbReference type="GO" id="GO:0003677">
    <property type="term" value="F:DNA binding"/>
    <property type="evidence" value="ECO:0007669"/>
    <property type="project" value="InterPro"/>
</dbReference>
<dbReference type="PANTHER" id="PTHR37299">
    <property type="entry name" value="TRANSCRIPTIONAL REGULATOR-RELATED"/>
    <property type="match status" value="1"/>
</dbReference>
<evidence type="ECO:0000256" key="1">
    <source>
        <dbReference type="PROSITE-ProRule" id="PRU00169"/>
    </source>
</evidence>
<dbReference type="Gene3D" id="3.40.50.2300">
    <property type="match status" value="1"/>
</dbReference>
<dbReference type="PANTHER" id="PTHR37299:SF1">
    <property type="entry name" value="STAGE 0 SPORULATION PROTEIN A HOMOLOG"/>
    <property type="match status" value="1"/>
</dbReference>
<gene>
    <name evidence="4" type="ORF">JCM15548_14495</name>
</gene>
<dbReference type="Gene3D" id="2.40.50.1020">
    <property type="entry name" value="LytTr DNA-binding domain"/>
    <property type="match status" value="1"/>
</dbReference>
<keyword evidence="1" id="KW-0597">Phosphoprotein</keyword>